<dbReference type="EMBL" id="LS483452">
    <property type="protein sequence ID" value="SQH76715.1"/>
    <property type="molecule type" value="Genomic_DNA"/>
</dbReference>
<dbReference type="KEGG" id="sbk:SHEWBE_2752"/>
<evidence type="ECO:0000313" key="2">
    <source>
        <dbReference type="Proteomes" id="UP000250123"/>
    </source>
</evidence>
<dbReference type="Proteomes" id="UP000250123">
    <property type="component" value="Chromosome SHEWBE"/>
</dbReference>
<protein>
    <submittedName>
        <fullName evidence="1">Uncharacterized protein</fullName>
    </submittedName>
</protein>
<proteinExistence type="predicted"/>
<sequence>MLAGIYCLAPKDKSWIPEQVRED</sequence>
<gene>
    <name evidence="1" type="ORF">SHEWBE_2752</name>
</gene>
<evidence type="ECO:0000313" key="1">
    <source>
        <dbReference type="EMBL" id="SQH76715.1"/>
    </source>
</evidence>
<name>A0A330M446_9GAMM</name>
<organism evidence="1 2">
    <name type="scientific">Shewanella benthica</name>
    <dbReference type="NCBI Taxonomy" id="43661"/>
    <lineage>
        <taxon>Bacteria</taxon>
        <taxon>Pseudomonadati</taxon>
        <taxon>Pseudomonadota</taxon>
        <taxon>Gammaproteobacteria</taxon>
        <taxon>Alteromonadales</taxon>
        <taxon>Shewanellaceae</taxon>
        <taxon>Shewanella</taxon>
    </lineage>
</organism>
<dbReference type="AlphaFoldDB" id="A0A330M446"/>
<accession>A0A330M446</accession>
<reference evidence="2" key="1">
    <citation type="submission" date="2018-06" db="EMBL/GenBank/DDBJ databases">
        <authorList>
            <person name="Cea G.-C."/>
            <person name="William W."/>
        </authorList>
    </citation>
    <scope>NUCLEOTIDE SEQUENCE [LARGE SCALE GENOMIC DNA]</scope>
    <source>
        <strain evidence="2">DB21MT-2</strain>
    </source>
</reference>